<feature type="domain" description="HTH cro/C1-type" evidence="5">
    <location>
        <begin position="20"/>
        <end position="74"/>
    </location>
</feature>
<accession>D8P8W1</accession>
<dbReference type="GO" id="GO:0003677">
    <property type="term" value="F:DNA binding"/>
    <property type="evidence" value="ECO:0007669"/>
    <property type="project" value="UniProtKB-KW"/>
</dbReference>
<dbReference type="EMBL" id="FP929003">
    <property type="protein sequence ID" value="CBK43943.1"/>
    <property type="molecule type" value="Genomic_DNA"/>
</dbReference>
<evidence type="ECO:0000313" key="6">
    <source>
        <dbReference type="EMBL" id="CBK43943.1"/>
    </source>
</evidence>
<dbReference type="Gene3D" id="1.10.260.40">
    <property type="entry name" value="lambda repressor-like DNA-binding domains"/>
    <property type="match status" value="1"/>
</dbReference>
<dbReference type="GO" id="GO:0016787">
    <property type="term" value="F:hydrolase activity"/>
    <property type="evidence" value="ECO:0007669"/>
    <property type="project" value="UniProtKB-KW"/>
</dbReference>
<evidence type="ECO:0000256" key="1">
    <source>
        <dbReference type="ARBA" id="ARBA00001947"/>
    </source>
</evidence>
<dbReference type="InterPro" id="IPR001279">
    <property type="entry name" value="Metallo-B-lactamas"/>
</dbReference>
<dbReference type="CDD" id="cd00093">
    <property type="entry name" value="HTH_XRE"/>
    <property type="match status" value="1"/>
</dbReference>
<evidence type="ECO:0000313" key="7">
    <source>
        <dbReference type="Proteomes" id="UP000001660"/>
    </source>
</evidence>
<dbReference type="InterPro" id="IPR010982">
    <property type="entry name" value="Lambda_DNA-bd_dom_sf"/>
</dbReference>
<gene>
    <name evidence="6" type="ORF">NIDE4281</name>
</gene>
<dbReference type="Pfam" id="PF00753">
    <property type="entry name" value="Lactamase_B"/>
    <property type="match status" value="1"/>
</dbReference>
<keyword evidence="6" id="KW-0238">DNA-binding</keyword>
<evidence type="ECO:0000256" key="2">
    <source>
        <dbReference type="ARBA" id="ARBA00022723"/>
    </source>
</evidence>
<dbReference type="eggNOG" id="COG0491">
    <property type="taxonomic scope" value="Bacteria"/>
</dbReference>
<sequence>MFVLRPETPMPLEDELSDILKKARNGQQRSVVDVARASGLSEVEVSDLERGQSPRSREQVRAVAKALGLRAEPLAQVVDGWTPEAFPSSLPHVETVFGSIGGYEVKGYVVHDRGEAVLVDTAYNAGGMLAVLAGRNLRLRAICLTHGHSDHAEGIEAILKAYPVPVYLGSDDLDLLSWRPAQQLLHVPQGGETLQVGGLTVRFMPTPGHTPGGVCYRVEQAGAPICFVGDTLFAGSIGRSNPAGLYETHLESVRKQVLTLVPDTRLFPGHGPATTVREELLHNPFYS</sequence>
<reference evidence="6 7" key="1">
    <citation type="journal article" date="2010" name="Proc. Natl. Acad. Sci. U.S.A.">
        <title>A Nitrospira metagenome illuminates the physiology and evolution of globally important nitrite-oxidizing bacteria.</title>
        <authorList>
            <person name="Lucker S."/>
            <person name="Wagner M."/>
            <person name="Maixner F."/>
            <person name="Pelletier E."/>
            <person name="Koch H."/>
            <person name="Vacherie B."/>
            <person name="Rattei T."/>
            <person name="Sinninghe Damste J."/>
            <person name="Spieck E."/>
            <person name="Le Paslier D."/>
            <person name="Daims H."/>
        </authorList>
    </citation>
    <scope>NUCLEOTIDE SEQUENCE [LARGE SCALE GENOMIC DNA]</scope>
</reference>
<dbReference type="Proteomes" id="UP000001660">
    <property type="component" value="Chromosome"/>
</dbReference>
<dbReference type="InterPro" id="IPR051453">
    <property type="entry name" value="MBL_Glyoxalase_II"/>
</dbReference>
<organism evidence="6 7">
    <name type="scientific">Nitrospira defluvii</name>
    <dbReference type="NCBI Taxonomy" id="330214"/>
    <lineage>
        <taxon>Bacteria</taxon>
        <taxon>Pseudomonadati</taxon>
        <taxon>Nitrospirota</taxon>
        <taxon>Nitrospiria</taxon>
        <taxon>Nitrospirales</taxon>
        <taxon>Nitrospiraceae</taxon>
        <taxon>Nitrospira</taxon>
    </lineage>
</organism>
<dbReference type="eggNOG" id="COG1396">
    <property type="taxonomic scope" value="Bacteria"/>
</dbReference>
<name>D8P8W1_9BACT</name>
<dbReference type="Pfam" id="PF13560">
    <property type="entry name" value="HTH_31"/>
    <property type="match status" value="1"/>
</dbReference>
<keyword evidence="3 6" id="KW-0378">Hydrolase</keyword>
<keyword evidence="2" id="KW-0479">Metal-binding</keyword>
<dbReference type="PANTHER" id="PTHR46233:SF3">
    <property type="entry name" value="HYDROXYACYLGLUTATHIONE HYDROLASE GLOC"/>
    <property type="match status" value="1"/>
</dbReference>
<keyword evidence="4" id="KW-0862">Zinc</keyword>
<dbReference type="AlphaFoldDB" id="D8P8W1"/>
<dbReference type="SUPFAM" id="SSF47413">
    <property type="entry name" value="lambda repressor-like DNA-binding domains"/>
    <property type="match status" value="1"/>
</dbReference>
<dbReference type="Gene3D" id="3.60.15.10">
    <property type="entry name" value="Ribonuclease Z/Hydroxyacylglutathione hydrolase-like"/>
    <property type="match status" value="1"/>
</dbReference>
<dbReference type="PROSITE" id="PS50943">
    <property type="entry name" value="HTH_CROC1"/>
    <property type="match status" value="1"/>
</dbReference>
<dbReference type="InterPro" id="IPR001387">
    <property type="entry name" value="Cro/C1-type_HTH"/>
</dbReference>
<dbReference type="GO" id="GO:0046872">
    <property type="term" value="F:metal ion binding"/>
    <property type="evidence" value="ECO:0007669"/>
    <property type="project" value="UniProtKB-KW"/>
</dbReference>
<keyword evidence="7" id="KW-1185">Reference proteome</keyword>
<evidence type="ECO:0000259" key="5">
    <source>
        <dbReference type="PROSITE" id="PS50943"/>
    </source>
</evidence>
<dbReference type="SUPFAM" id="SSF56281">
    <property type="entry name" value="Metallo-hydrolase/oxidoreductase"/>
    <property type="match status" value="1"/>
</dbReference>
<evidence type="ECO:0000256" key="3">
    <source>
        <dbReference type="ARBA" id="ARBA00022801"/>
    </source>
</evidence>
<dbReference type="HOGENOM" id="CLU_030571_5_0_0"/>
<dbReference type="InterPro" id="IPR036866">
    <property type="entry name" value="RibonucZ/Hydroxyglut_hydro"/>
</dbReference>
<evidence type="ECO:0000256" key="4">
    <source>
        <dbReference type="ARBA" id="ARBA00022833"/>
    </source>
</evidence>
<dbReference type="KEGG" id="nde:NIDE4281"/>
<dbReference type="CDD" id="cd06262">
    <property type="entry name" value="metallo-hydrolase-like_MBL-fold"/>
    <property type="match status" value="1"/>
</dbReference>
<comment type="cofactor">
    <cofactor evidence="1">
        <name>Zn(2+)</name>
        <dbReference type="ChEBI" id="CHEBI:29105"/>
    </cofactor>
</comment>
<dbReference type="SMART" id="SM00849">
    <property type="entry name" value="Lactamase_B"/>
    <property type="match status" value="1"/>
</dbReference>
<dbReference type="PANTHER" id="PTHR46233">
    <property type="entry name" value="HYDROXYACYLGLUTATHIONE HYDROLASE GLOC"/>
    <property type="match status" value="1"/>
</dbReference>
<protein>
    <submittedName>
        <fullName evidence="6">Putative Hydrolase with N-terminal DNA-binding domain</fullName>
    </submittedName>
</protein>
<dbReference type="STRING" id="330214.NIDE4281"/>
<proteinExistence type="predicted"/>
<dbReference type="SMART" id="SM00530">
    <property type="entry name" value="HTH_XRE"/>
    <property type="match status" value="1"/>
</dbReference>